<gene>
    <name evidence="1" type="ORF">PsorP6_011940</name>
</gene>
<accession>A0ACC0WKY7</accession>
<name>A0ACC0WKY7_9STRA</name>
<organism evidence="1 2">
    <name type="scientific">Peronosclerospora sorghi</name>
    <dbReference type="NCBI Taxonomy" id="230839"/>
    <lineage>
        <taxon>Eukaryota</taxon>
        <taxon>Sar</taxon>
        <taxon>Stramenopiles</taxon>
        <taxon>Oomycota</taxon>
        <taxon>Peronosporomycetes</taxon>
        <taxon>Peronosporales</taxon>
        <taxon>Peronosporaceae</taxon>
        <taxon>Peronosclerospora</taxon>
    </lineage>
</organism>
<reference evidence="1 2" key="1">
    <citation type="journal article" date="2022" name="bioRxiv">
        <title>The genome of the oomycete Peronosclerospora sorghi, a cosmopolitan pathogen of maize and sorghum, is inflated with dispersed pseudogenes.</title>
        <authorList>
            <person name="Fletcher K."/>
            <person name="Martin F."/>
            <person name="Isakeit T."/>
            <person name="Cavanaugh K."/>
            <person name="Magill C."/>
            <person name="Michelmore R."/>
        </authorList>
    </citation>
    <scope>NUCLEOTIDE SEQUENCE [LARGE SCALE GENOMIC DNA]</scope>
    <source>
        <strain evidence="1">P6</strain>
    </source>
</reference>
<evidence type="ECO:0000313" key="1">
    <source>
        <dbReference type="EMBL" id="KAI9918971.1"/>
    </source>
</evidence>
<sequence>MRRVQTVQWKPSALSRHGYEAGTLDRRVHVHQEHEKRKMRRPHVVEKRNPTWDEGSGSKGEKERRHRVAVAALDKSKERKRKHEPKKEETSVIRKSMREKGGPPPRPPNLEEKEKKRDHEPNVPNNEPTKPLVIVLSSDEEEDEKLVRALRRSTRGKRQGWKSLDTLNGKSEKAPVFTKRKLPRVEVEKEESILVPTSDPTSKITHDTVKDTAPTSAALEDTQGILLNEKNTLTVSSVEEETQSVQVNEKNTPNASSPPRDTPNALINDKEDALKSSTVPNGIEDSLLNERHTPILSSVSNENQNTTIEGSETSTSSSFSQRSWGNEKNTPITGSSSPMDEKTVTTSSNAGDTQKRLMNETNESPSSSASDDTQTKTNISRSVPDTVECNRLNEKETRQLSAFSDDRQFTLTTVKRPTSSVSENLLVTPANAKKKPCDPSRNQTGGNKRKYMREVPGVSKPSMQSPSEVQKRPEDPSVPPRPSSTLQNQNPAVPDALRSAIAEVVSQRRELLSRSQRGGRSRSSSGSDSGRSDKHLCKSRASSSKCCSVDTSYSTRSKTGLSIGLMPPLIDKYFPTDNLVNIGRKREGKMRAIKNGDEEVGTSPKEKVKMRQEKATFKVIIYQGETLCIRKNYISWIMENGFWTSITRTHS</sequence>
<protein>
    <submittedName>
        <fullName evidence="1">Uncharacterized protein</fullName>
    </submittedName>
</protein>
<keyword evidence="2" id="KW-1185">Reference proteome</keyword>
<comment type="caution">
    <text evidence="1">The sequence shown here is derived from an EMBL/GenBank/DDBJ whole genome shotgun (WGS) entry which is preliminary data.</text>
</comment>
<dbReference type="Proteomes" id="UP001163321">
    <property type="component" value="Chromosome 12"/>
</dbReference>
<proteinExistence type="predicted"/>
<dbReference type="EMBL" id="CM047591">
    <property type="protein sequence ID" value="KAI9918971.1"/>
    <property type="molecule type" value="Genomic_DNA"/>
</dbReference>
<evidence type="ECO:0000313" key="2">
    <source>
        <dbReference type="Proteomes" id="UP001163321"/>
    </source>
</evidence>